<dbReference type="CDD" id="cd03794">
    <property type="entry name" value="GT4_WbuB-like"/>
    <property type="match status" value="1"/>
</dbReference>
<dbReference type="Pfam" id="PF13579">
    <property type="entry name" value="Glyco_trans_4_4"/>
    <property type="match status" value="1"/>
</dbReference>
<keyword evidence="4" id="KW-1185">Reference proteome</keyword>
<sequence>MDILIYAYNYHPEPIGIAPLMTELAEGLVKRGHQVRVVTGMPNYPQRQIYEGYRGKLYVTEERNGVKIQRCFVWVRPKPGLIDRILLETSFVGTSFLQAVNGPRPDVILLTVPPLPASVPATVFKWLQRCPVILNLQDVLPEAAVVAGLLTNKSLIRIFESLERFSYRYANQIAAISEGFVDNLINKGVSPDKITLIPNWVDTDFIRPLPKEDNSFRREQGLAGKFVVLYSGNIALTQGLETLIQAAALLLDRPEIAIVIVGEERALGALGDRRDELGATNVKLLPFQPRERLPEMLSAANVGMVMQKKTVIAINMPSKIQVLLASGLPILASVPDQGTAARAVKQSGGGWVVPPEDPEAIAEAIRRLHSDPEQVAQLGRQGRQYALDNYAFNEALDRYEALFQQMIERA</sequence>
<name>A0ABY5AM62_9CYAN</name>
<evidence type="ECO:0000259" key="1">
    <source>
        <dbReference type="Pfam" id="PF00534"/>
    </source>
</evidence>
<dbReference type="Pfam" id="PF00534">
    <property type="entry name" value="Glycos_transf_1"/>
    <property type="match status" value="1"/>
</dbReference>
<accession>A0ABY5AM62</accession>
<dbReference type="Gene3D" id="3.40.50.2000">
    <property type="entry name" value="Glycogen Phosphorylase B"/>
    <property type="match status" value="2"/>
</dbReference>
<evidence type="ECO:0000313" key="4">
    <source>
        <dbReference type="Proteomes" id="UP001056708"/>
    </source>
</evidence>
<feature type="domain" description="Glycosyl transferase family 1" evidence="1">
    <location>
        <begin position="217"/>
        <end position="384"/>
    </location>
</feature>
<dbReference type="Proteomes" id="UP001056708">
    <property type="component" value="Chromosome"/>
</dbReference>
<evidence type="ECO:0000259" key="2">
    <source>
        <dbReference type="Pfam" id="PF13579"/>
    </source>
</evidence>
<organism evidence="3 4">
    <name type="scientific">Phormidium yuhuli AB48</name>
    <dbReference type="NCBI Taxonomy" id="2940671"/>
    <lineage>
        <taxon>Bacteria</taxon>
        <taxon>Bacillati</taxon>
        <taxon>Cyanobacteriota</taxon>
        <taxon>Cyanophyceae</taxon>
        <taxon>Oscillatoriophycideae</taxon>
        <taxon>Oscillatoriales</taxon>
        <taxon>Oscillatoriaceae</taxon>
        <taxon>Phormidium</taxon>
        <taxon>Phormidium yuhuli</taxon>
    </lineage>
</organism>
<proteinExistence type="predicted"/>
<feature type="domain" description="Glycosyltransferase subfamily 4-like N-terminal" evidence="2">
    <location>
        <begin position="16"/>
        <end position="200"/>
    </location>
</feature>
<reference evidence="3" key="1">
    <citation type="submission" date="2022-06" db="EMBL/GenBank/DDBJ databases">
        <title>Genome sequence of Phormidium yuhuli AB48 isolated from an industrial photobioreactor environment.</title>
        <authorList>
            <person name="Qiu Y."/>
            <person name="Noonan A.J.C."/>
            <person name="Dofher K."/>
            <person name="Koch M."/>
            <person name="Kieft B."/>
            <person name="Lin X."/>
            <person name="Ziels R.M."/>
            <person name="Hallam S.J."/>
        </authorList>
    </citation>
    <scope>NUCLEOTIDE SEQUENCE</scope>
    <source>
        <strain evidence="3">AB48</strain>
    </source>
</reference>
<dbReference type="InterPro" id="IPR028098">
    <property type="entry name" value="Glyco_trans_4-like_N"/>
</dbReference>
<protein>
    <submittedName>
        <fullName evidence="3">Glycosyltransferase family 4 protein</fullName>
    </submittedName>
</protein>
<dbReference type="RefSeq" id="WP_252662288.1">
    <property type="nucleotide sequence ID" value="NZ_CP098611.1"/>
</dbReference>
<dbReference type="NCBIfam" id="NF007640">
    <property type="entry name" value="PRK10307.1"/>
    <property type="match status" value="1"/>
</dbReference>
<gene>
    <name evidence="3" type="ORF">NEA10_15805</name>
</gene>
<evidence type="ECO:0000313" key="3">
    <source>
        <dbReference type="EMBL" id="USR90297.1"/>
    </source>
</evidence>
<dbReference type="InterPro" id="IPR001296">
    <property type="entry name" value="Glyco_trans_1"/>
</dbReference>
<dbReference type="SUPFAM" id="SSF53756">
    <property type="entry name" value="UDP-Glycosyltransferase/glycogen phosphorylase"/>
    <property type="match status" value="1"/>
</dbReference>
<dbReference type="EMBL" id="CP098611">
    <property type="protein sequence ID" value="USR90297.1"/>
    <property type="molecule type" value="Genomic_DNA"/>
</dbReference>
<dbReference type="PANTHER" id="PTHR12526">
    <property type="entry name" value="GLYCOSYLTRANSFERASE"/>
    <property type="match status" value="1"/>
</dbReference>